<dbReference type="CDD" id="cd19958">
    <property type="entry name" value="pyocin_knob"/>
    <property type="match status" value="1"/>
</dbReference>
<dbReference type="EMBL" id="OBEI01000019">
    <property type="protein sequence ID" value="SNZ11917.1"/>
    <property type="molecule type" value="Genomic_DNA"/>
</dbReference>
<name>A0A285NSH3_9AQUI</name>
<dbReference type="InterPro" id="IPR054075">
    <property type="entry name" value="Gp53-like_C"/>
</dbReference>
<dbReference type="AlphaFoldDB" id="A0A285NSH3"/>
<proteinExistence type="predicted"/>
<dbReference type="Pfam" id="PF21882">
    <property type="entry name" value="Gp53-like_C"/>
    <property type="match status" value="1"/>
</dbReference>
<dbReference type="InterPro" id="IPR022225">
    <property type="entry name" value="Phage_tail_fibre_N"/>
</dbReference>
<feature type="domain" description="Putative tail fiber protein gp53-like C-terminal" evidence="2">
    <location>
        <begin position="212"/>
        <end position="297"/>
    </location>
</feature>
<dbReference type="Gene3D" id="2.60.40.3940">
    <property type="match status" value="1"/>
</dbReference>
<evidence type="ECO:0000313" key="3">
    <source>
        <dbReference type="EMBL" id="SNZ11917.1"/>
    </source>
</evidence>
<accession>A0A285NSH3</accession>
<organism evidence="3 4">
    <name type="scientific">Persephonella hydrogeniphila</name>
    <dbReference type="NCBI Taxonomy" id="198703"/>
    <lineage>
        <taxon>Bacteria</taxon>
        <taxon>Pseudomonadati</taxon>
        <taxon>Aquificota</taxon>
        <taxon>Aquificia</taxon>
        <taxon>Aquificales</taxon>
        <taxon>Hydrogenothermaceae</taxon>
        <taxon>Persephonella</taxon>
    </lineage>
</organism>
<gene>
    <name evidence="3" type="ORF">SAMN06265182_2134</name>
</gene>
<protein>
    <submittedName>
        <fullName evidence="3">Phage tail-collar fibre protein</fullName>
    </submittedName>
</protein>
<evidence type="ECO:0000313" key="4">
    <source>
        <dbReference type="Proteomes" id="UP000219036"/>
    </source>
</evidence>
<feature type="non-terminal residue" evidence="3">
    <location>
        <position position="1"/>
    </location>
</feature>
<dbReference type="Proteomes" id="UP000219036">
    <property type="component" value="Unassembled WGS sequence"/>
</dbReference>
<evidence type="ECO:0000259" key="1">
    <source>
        <dbReference type="Pfam" id="PF12571"/>
    </source>
</evidence>
<feature type="domain" description="Phage tail fibre protein N-terminal" evidence="1">
    <location>
        <begin position="1"/>
        <end position="51"/>
    </location>
</feature>
<keyword evidence="4" id="KW-1185">Reference proteome</keyword>
<dbReference type="RefSeq" id="WP_219428900.1">
    <property type="nucleotide sequence ID" value="NZ_OBEI01000019.1"/>
</dbReference>
<sequence>LVAIGNYPETYKPVLSQGSGNDMYIRFIMEVENVDSVQLKIDPAIVLASRKYVDDEITAHDTSSTSHADIRTEIDNIKNGNTTVGNADKLDGLNSVNFIKALFHAGAVANTDLNSLVEAQTVYCDTTNTNLPSSYAGYLLVFGNGSNRIGQLFLSQDGNLYFRRSDDGVNWSPWGKVWFNGNDGVNSGLDADLLRGLPADFGSSLASSGYQKLPSGLIIQWGIVPRGSNDGTISVAFPIAFPNSVFGVGVSANSIGLTDARISRVHNVSLTGFDSVVDYFNTARDAGYSEFWVAIGY</sequence>
<reference evidence="4" key="1">
    <citation type="submission" date="2017-09" db="EMBL/GenBank/DDBJ databases">
        <authorList>
            <person name="Varghese N."/>
            <person name="Submissions S."/>
        </authorList>
    </citation>
    <scope>NUCLEOTIDE SEQUENCE [LARGE SCALE GENOMIC DNA]</scope>
    <source>
        <strain evidence="4">DSM 15103</strain>
    </source>
</reference>
<evidence type="ECO:0000259" key="2">
    <source>
        <dbReference type="Pfam" id="PF21882"/>
    </source>
</evidence>
<dbReference type="Pfam" id="PF12571">
    <property type="entry name" value="Phage_tail_fib"/>
    <property type="match status" value="1"/>
</dbReference>